<name>A0A0C9VFX9_SPHS4</name>
<evidence type="ECO:0000313" key="2">
    <source>
        <dbReference type="Proteomes" id="UP000054279"/>
    </source>
</evidence>
<reference evidence="1 2" key="1">
    <citation type="submission" date="2014-06" db="EMBL/GenBank/DDBJ databases">
        <title>Evolutionary Origins and Diversification of the Mycorrhizal Mutualists.</title>
        <authorList>
            <consortium name="DOE Joint Genome Institute"/>
            <consortium name="Mycorrhizal Genomics Consortium"/>
            <person name="Kohler A."/>
            <person name="Kuo A."/>
            <person name="Nagy L.G."/>
            <person name="Floudas D."/>
            <person name="Copeland A."/>
            <person name="Barry K.W."/>
            <person name="Cichocki N."/>
            <person name="Veneault-Fourrey C."/>
            <person name="LaButti K."/>
            <person name="Lindquist E.A."/>
            <person name="Lipzen A."/>
            <person name="Lundell T."/>
            <person name="Morin E."/>
            <person name="Murat C."/>
            <person name="Riley R."/>
            <person name="Ohm R."/>
            <person name="Sun H."/>
            <person name="Tunlid A."/>
            <person name="Henrissat B."/>
            <person name="Grigoriev I.V."/>
            <person name="Hibbett D.S."/>
            <person name="Martin F."/>
        </authorList>
    </citation>
    <scope>NUCLEOTIDE SEQUENCE [LARGE SCALE GENOMIC DNA]</scope>
    <source>
        <strain evidence="1 2">SS14</strain>
    </source>
</reference>
<evidence type="ECO:0000313" key="1">
    <source>
        <dbReference type="EMBL" id="KIJ40332.1"/>
    </source>
</evidence>
<dbReference type="AlphaFoldDB" id="A0A0C9VFX9"/>
<protein>
    <submittedName>
        <fullName evidence="1">Unplaced genomic scaffold SPHSTscaffold_70, whole genome shotgun sequence</fullName>
    </submittedName>
</protein>
<gene>
    <name evidence="1" type="ORF">M422DRAFT_49247</name>
</gene>
<dbReference type="Proteomes" id="UP000054279">
    <property type="component" value="Unassembled WGS sequence"/>
</dbReference>
<sequence>MTIAGKTRAEERCASLMCDNWVLFNRLIFPVLPGDQAEKDWNPFFHLMSMGWLHGVKWCIAHDWDVNLIHMNNGYVRTTLLLASATAYNASNMVALLLEYGPNDVLHLINIP</sequence>
<dbReference type="SUPFAM" id="SSF48403">
    <property type="entry name" value="Ankyrin repeat"/>
    <property type="match status" value="1"/>
</dbReference>
<accession>A0A0C9VFX9</accession>
<proteinExistence type="predicted"/>
<dbReference type="EMBL" id="KN837145">
    <property type="protein sequence ID" value="KIJ40332.1"/>
    <property type="molecule type" value="Genomic_DNA"/>
</dbReference>
<organism evidence="1 2">
    <name type="scientific">Sphaerobolus stellatus (strain SS14)</name>
    <dbReference type="NCBI Taxonomy" id="990650"/>
    <lineage>
        <taxon>Eukaryota</taxon>
        <taxon>Fungi</taxon>
        <taxon>Dikarya</taxon>
        <taxon>Basidiomycota</taxon>
        <taxon>Agaricomycotina</taxon>
        <taxon>Agaricomycetes</taxon>
        <taxon>Phallomycetidae</taxon>
        <taxon>Geastrales</taxon>
        <taxon>Sphaerobolaceae</taxon>
        <taxon>Sphaerobolus</taxon>
    </lineage>
</organism>
<dbReference type="InterPro" id="IPR036770">
    <property type="entry name" value="Ankyrin_rpt-contain_sf"/>
</dbReference>
<keyword evidence="2" id="KW-1185">Reference proteome</keyword>
<dbReference type="HOGENOM" id="CLU_2147474_0_0_1"/>